<evidence type="ECO:0000313" key="3">
    <source>
        <dbReference type="Proteomes" id="UP000253551"/>
    </source>
</evidence>
<protein>
    <submittedName>
        <fullName evidence="2">Uncharacterized protein</fullName>
    </submittedName>
</protein>
<comment type="caution">
    <text evidence="2">The sequence shown here is derived from an EMBL/GenBank/DDBJ whole genome shotgun (WGS) entry which is preliminary data.</text>
</comment>
<reference evidence="2 3" key="1">
    <citation type="journal article" date="2018" name="G3 (Bethesda)">
        <title>Phylogenetic and Phylogenomic Definition of Rhizopus Species.</title>
        <authorList>
            <person name="Gryganskyi A.P."/>
            <person name="Golan J."/>
            <person name="Dolatabadi S."/>
            <person name="Mondo S."/>
            <person name="Robb S."/>
            <person name="Idnurm A."/>
            <person name="Muszewska A."/>
            <person name="Steczkiewicz K."/>
            <person name="Masonjones S."/>
            <person name="Liao H.L."/>
            <person name="Gajdeczka M.T."/>
            <person name="Anike F."/>
            <person name="Vuek A."/>
            <person name="Anishchenko I.M."/>
            <person name="Voigt K."/>
            <person name="de Hoog G.S."/>
            <person name="Smith M.E."/>
            <person name="Heitman J."/>
            <person name="Vilgalys R."/>
            <person name="Stajich J.E."/>
        </authorList>
    </citation>
    <scope>NUCLEOTIDE SEQUENCE [LARGE SCALE GENOMIC DNA]</scope>
    <source>
        <strain evidence="2 3">LSU 92-RS-03</strain>
    </source>
</reference>
<feature type="region of interest" description="Disordered" evidence="1">
    <location>
        <begin position="1"/>
        <end position="29"/>
    </location>
</feature>
<accession>A0A367KWZ8</accession>
<organism evidence="2 3">
    <name type="scientific">Rhizopus stolonifer</name>
    <name type="common">Rhizopus nigricans</name>
    <dbReference type="NCBI Taxonomy" id="4846"/>
    <lineage>
        <taxon>Eukaryota</taxon>
        <taxon>Fungi</taxon>
        <taxon>Fungi incertae sedis</taxon>
        <taxon>Mucoromycota</taxon>
        <taxon>Mucoromycotina</taxon>
        <taxon>Mucoromycetes</taxon>
        <taxon>Mucorales</taxon>
        <taxon>Mucorineae</taxon>
        <taxon>Rhizopodaceae</taxon>
        <taxon>Rhizopus</taxon>
    </lineage>
</organism>
<evidence type="ECO:0000256" key="1">
    <source>
        <dbReference type="SAM" id="MobiDB-lite"/>
    </source>
</evidence>
<feature type="compositionally biased region" description="Polar residues" evidence="1">
    <location>
        <begin position="15"/>
        <end position="28"/>
    </location>
</feature>
<dbReference type="EMBL" id="PJQM01000114">
    <property type="protein sequence ID" value="RCI06640.1"/>
    <property type="molecule type" value="Genomic_DNA"/>
</dbReference>
<gene>
    <name evidence="2" type="ORF">CU098_013824</name>
</gene>
<dbReference type="AlphaFoldDB" id="A0A367KWZ8"/>
<name>A0A367KWZ8_RHIST</name>
<dbReference type="Proteomes" id="UP000253551">
    <property type="component" value="Unassembled WGS sequence"/>
</dbReference>
<evidence type="ECO:0000313" key="2">
    <source>
        <dbReference type="EMBL" id="RCI06640.1"/>
    </source>
</evidence>
<proteinExistence type="predicted"/>
<dbReference type="OrthoDB" id="2280717at2759"/>
<sequence length="211" mass="25181">MLSSRIPASPIIMQQRLSPPQPTASTSLDHLWSKQEKFDSLELRLLALEDSERRFEYRLQLLEQGQPMKPDQQEEKEKKEEAKDYVHLYHALLEEYNSLRLEYKEKEMYYQKTIDELTCSLKNEKEHQDEPFYREEDGYLIFDSTNMNGEITHCRVKIPSHNNIYRKQQQQQQQDFLVSPPTTHIGSPQYLVPIKKGLNPHAPEWKKKRHI</sequence>
<keyword evidence="3" id="KW-1185">Reference proteome</keyword>